<keyword evidence="2" id="KW-1185">Reference proteome</keyword>
<dbReference type="Proteomes" id="UP001501455">
    <property type="component" value="Unassembled WGS sequence"/>
</dbReference>
<organism evidence="1 2">
    <name type="scientific">Streptomyces prasinosporus</name>
    <dbReference type="NCBI Taxonomy" id="68256"/>
    <lineage>
        <taxon>Bacteria</taxon>
        <taxon>Bacillati</taxon>
        <taxon>Actinomycetota</taxon>
        <taxon>Actinomycetes</taxon>
        <taxon>Kitasatosporales</taxon>
        <taxon>Streptomycetaceae</taxon>
        <taxon>Streptomyces</taxon>
        <taxon>Streptomyces albogriseolus group</taxon>
    </lineage>
</organism>
<name>A0ABP6UEM8_9ACTN</name>
<evidence type="ECO:0000313" key="2">
    <source>
        <dbReference type="Proteomes" id="UP001501455"/>
    </source>
</evidence>
<reference evidence="2" key="1">
    <citation type="journal article" date="2019" name="Int. J. Syst. Evol. Microbiol.">
        <title>The Global Catalogue of Microorganisms (GCM) 10K type strain sequencing project: providing services to taxonomists for standard genome sequencing and annotation.</title>
        <authorList>
            <consortium name="The Broad Institute Genomics Platform"/>
            <consortium name="The Broad Institute Genome Sequencing Center for Infectious Disease"/>
            <person name="Wu L."/>
            <person name="Ma J."/>
        </authorList>
    </citation>
    <scope>NUCLEOTIDE SEQUENCE [LARGE SCALE GENOMIC DNA]</scope>
    <source>
        <strain evidence="2">JCM 4816</strain>
    </source>
</reference>
<sequence>MRWSTVSVCFSPLTFRVTVLDDVGGVMDGLLSAIRAGGRGRGAVRSVRTAGWCDVRGRADATVARGMRKGRPVPPGSADTMDRKRTAVRYFET</sequence>
<accession>A0ABP6UEM8</accession>
<proteinExistence type="predicted"/>
<comment type="caution">
    <text evidence="1">The sequence shown here is derived from an EMBL/GenBank/DDBJ whole genome shotgun (WGS) entry which is preliminary data.</text>
</comment>
<gene>
    <name evidence="1" type="ORF">GCM10019016_122660</name>
</gene>
<protein>
    <submittedName>
        <fullName evidence="1">Uncharacterized protein</fullName>
    </submittedName>
</protein>
<dbReference type="EMBL" id="BAAAXF010000082">
    <property type="protein sequence ID" value="GAA3505153.1"/>
    <property type="molecule type" value="Genomic_DNA"/>
</dbReference>
<evidence type="ECO:0000313" key="1">
    <source>
        <dbReference type="EMBL" id="GAA3505153.1"/>
    </source>
</evidence>